<evidence type="ECO:0000313" key="2">
    <source>
        <dbReference type="Proteomes" id="UP000077266"/>
    </source>
</evidence>
<dbReference type="NCBIfam" id="TIGR01571">
    <property type="entry name" value="A_thal_Cys_rich"/>
    <property type="match status" value="1"/>
</dbReference>
<dbReference type="InterPro" id="IPR006461">
    <property type="entry name" value="PLAC_motif_containing"/>
</dbReference>
<name>A0A165FWU8_EXIGL</name>
<accession>A0A165FWU8</accession>
<dbReference type="OrthoDB" id="1045822at2759"/>
<gene>
    <name evidence="1" type="ORF">EXIGLDRAFT_617897</name>
</gene>
<keyword evidence="2" id="KW-1185">Reference proteome</keyword>
<evidence type="ECO:0000313" key="1">
    <source>
        <dbReference type="EMBL" id="KZV89652.1"/>
    </source>
</evidence>
<dbReference type="STRING" id="1314781.A0A165FWU8"/>
<reference evidence="1 2" key="1">
    <citation type="journal article" date="2016" name="Mol. Biol. Evol.">
        <title>Comparative Genomics of Early-Diverging Mushroom-Forming Fungi Provides Insights into the Origins of Lignocellulose Decay Capabilities.</title>
        <authorList>
            <person name="Nagy L.G."/>
            <person name="Riley R."/>
            <person name="Tritt A."/>
            <person name="Adam C."/>
            <person name="Daum C."/>
            <person name="Floudas D."/>
            <person name="Sun H."/>
            <person name="Yadav J.S."/>
            <person name="Pangilinan J."/>
            <person name="Larsson K.H."/>
            <person name="Matsuura K."/>
            <person name="Barry K."/>
            <person name="Labutti K."/>
            <person name="Kuo R."/>
            <person name="Ohm R.A."/>
            <person name="Bhattacharya S.S."/>
            <person name="Shirouzu T."/>
            <person name="Yoshinaga Y."/>
            <person name="Martin F.M."/>
            <person name="Grigoriev I.V."/>
            <person name="Hibbett D.S."/>
        </authorList>
    </citation>
    <scope>NUCLEOTIDE SEQUENCE [LARGE SCALE GENOMIC DNA]</scope>
    <source>
        <strain evidence="1 2">HHB12029</strain>
    </source>
</reference>
<organism evidence="1 2">
    <name type="scientific">Exidia glandulosa HHB12029</name>
    <dbReference type="NCBI Taxonomy" id="1314781"/>
    <lineage>
        <taxon>Eukaryota</taxon>
        <taxon>Fungi</taxon>
        <taxon>Dikarya</taxon>
        <taxon>Basidiomycota</taxon>
        <taxon>Agaricomycotina</taxon>
        <taxon>Agaricomycetes</taxon>
        <taxon>Auriculariales</taxon>
        <taxon>Exidiaceae</taxon>
        <taxon>Exidia</taxon>
    </lineage>
</organism>
<dbReference type="InParanoid" id="A0A165FWU8"/>
<dbReference type="Proteomes" id="UP000077266">
    <property type="component" value="Unassembled WGS sequence"/>
</dbReference>
<dbReference type="EMBL" id="KV426067">
    <property type="protein sequence ID" value="KZV89652.1"/>
    <property type="molecule type" value="Genomic_DNA"/>
</dbReference>
<dbReference type="PANTHER" id="PTHR15907">
    <property type="entry name" value="DUF614 FAMILY PROTEIN-RELATED"/>
    <property type="match status" value="1"/>
</dbReference>
<sequence>MNRNPKGLSHNSDGKRDWSEGLCGCFGDCGTCCVATFLPCMTYSKNKSRREYLNSHGRPHPEGGDGCGGGCFLYGCLTVFTGLGWLLSVPERNATRERYSIKGSGCGSCLTVMCCLPCALTQESREIELEEQSLQK</sequence>
<proteinExistence type="predicted"/>
<dbReference type="AlphaFoldDB" id="A0A165FWU8"/>
<protein>
    <submittedName>
        <fullName evidence="1">PLAC8-domain-containing protein</fullName>
    </submittedName>
</protein>
<dbReference type="Pfam" id="PF04749">
    <property type="entry name" value="PLAC8"/>
    <property type="match status" value="1"/>
</dbReference>